<sequence length="64" mass="7621">MAFISKSANMPFLNKRGFVYKSKYDEINLFNAIYNEDIKKIKELVNNKIIILMLLNFIYKMLVI</sequence>
<dbReference type="Proteomes" id="UP000000796">
    <property type="component" value="Chromosome"/>
</dbReference>
<keyword evidence="3" id="KW-1185">Reference proteome</keyword>
<accession>B0BVM2</accession>
<evidence type="ECO:0000256" key="1">
    <source>
        <dbReference type="SAM" id="Phobius"/>
    </source>
</evidence>
<keyword evidence="1" id="KW-1133">Transmembrane helix</keyword>
<feature type="transmembrane region" description="Helical" evidence="1">
    <location>
        <begin position="44"/>
        <end position="62"/>
    </location>
</feature>
<dbReference type="EMBL" id="CP000766">
    <property type="protein sequence ID" value="ABY73282.1"/>
    <property type="molecule type" value="Genomic_DNA"/>
</dbReference>
<keyword evidence="1" id="KW-0472">Membrane</keyword>
<proteinExistence type="predicted"/>
<name>B0BVM2_RICRO</name>
<organism evidence="2 3">
    <name type="scientific">Rickettsia rickettsii (strain Iowa)</name>
    <dbReference type="NCBI Taxonomy" id="452659"/>
    <lineage>
        <taxon>Bacteria</taxon>
        <taxon>Pseudomonadati</taxon>
        <taxon>Pseudomonadota</taxon>
        <taxon>Alphaproteobacteria</taxon>
        <taxon>Rickettsiales</taxon>
        <taxon>Rickettsiaceae</taxon>
        <taxon>Rickettsieae</taxon>
        <taxon>Rickettsia</taxon>
        <taxon>spotted fever group</taxon>
    </lineage>
</organism>
<protein>
    <submittedName>
        <fullName evidence="2">Uncharacterized protein</fullName>
    </submittedName>
</protein>
<reference evidence="2 3" key="2">
    <citation type="journal article" date="2015" name="Infect. Immun.">
        <title>Comparative genome sequencing of Rickettsia rickettsii strains that differ in virulence.</title>
        <authorList>
            <person name="Clark T.R."/>
            <person name="Noriea N.F."/>
            <person name="Bublitz D.C."/>
            <person name="Ellison D.W."/>
            <person name="Martens C."/>
            <person name="Lutter E.I."/>
            <person name="Hackstadt T."/>
        </authorList>
    </citation>
    <scope>NUCLEOTIDE SEQUENCE [LARGE SCALE GENOMIC DNA]</scope>
    <source>
        <strain evidence="2 3">Iowa</strain>
    </source>
</reference>
<evidence type="ECO:0000313" key="2">
    <source>
        <dbReference type="EMBL" id="ABY73282.1"/>
    </source>
</evidence>
<dbReference type="AlphaFoldDB" id="B0BVM2"/>
<reference evidence="2 3" key="1">
    <citation type="journal article" date="2008" name="Infect. Immun.">
        <title>Genomic comparison of virulent Rickettsia rickettsii Sheila Smith and avirulent Rickettsia rickettsii Iowa.</title>
        <authorList>
            <person name="Ellison D.W."/>
            <person name="Clark T.R."/>
            <person name="Sturdevant D.E."/>
            <person name="Virtaneva K."/>
            <person name="Porcella S.F."/>
            <person name="Hackstadt T."/>
        </authorList>
    </citation>
    <scope>NUCLEOTIDE SEQUENCE [LARGE SCALE GENOMIC DNA]</scope>
    <source>
        <strain evidence="2 3">Iowa</strain>
    </source>
</reference>
<dbReference type="HOGENOM" id="CLU_3029540_0_0_5"/>
<evidence type="ECO:0000313" key="3">
    <source>
        <dbReference type="Proteomes" id="UP000000796"/>
    </source>
</evidence>
<keyword evidence="1" id="KW-0812">Transmembrane</keyword>
<dbReference type="KEGG" id="rrj:RrIowa_1565"/>
<gene>
    <name evidence="2" type="ordered locus">RrIowa_1565</name>
</gene>